<evidence type="ECO:0000313" key="3">
    <source>
        <dbReference type="EMBL" id="MBW7570011.1"/>
    </source>
</evidence>
<name>A0ABS7DFD2_9GAMM</name>
<reference evidence="3 4" key="1">
    <citation type="submission" date="2021-03" db="EMBL/GenBank/DDBJ databases">
        <title>Succinivibrio sp. nov. isolated from feces of cow.</title>
        <authorList>
            <person name="Choi J.-Y."/>
        </authorList>
    </citation>
    <scope>NUCLEOTIDE SEQUENCE [LARGE SCALE GENOMIC DNA]</scope>
    <source>
        <strain evidence="3 4">AGMB01872</strain>
    </source>
</reference>
<evidence type="ECO:0000259" key="2">
    <source>
        <dbReference type="Pfam" id="PF07007"/>
    </source>
</evidence>
<feature type="chain" id="PRO_5045606252" evidence="1">
    <location>
        <begin position="22"/>
        <end position="131"/>
    </location>
</feature>
<accession>A0ABS7DFD2</accession>
<protein>
    <submittedName>
        <fullName evidence="3">DUF1311 domain-containing protein</fullName>
    </submittedName>
</protein>
<sequence>MKTKLSWIFILCFLFQSYALADTDDDFKQCSLLAEDDFALSECYNSAISAYEKRVMSALNDILNADIEDSYKMDLKNSHRAWINYKEMTSKVIYSAQDGIAASVISSDFILKTTKQHALILEDLKKTLGLL</sequence>
<organism evidence="3 4">
    <name type="scientific">Succinivibrio faecicola</name>
    <dbReference type="NCBI Taxonomy" id="2820300"/>
    <lineage>
        <taxon>Bacteria</taxon>
        <taxon>Pseudomonadati</taxon>
        <taxon>Pseudomonadota</taxon>
        <taxon>Gammaproteobacteria</taxon>
        <taxon>Aeromonadales</taxon>
        <taxon>Succinivibrionaceae</taxon>
        <taxon>Succinivibrio</taxon>
    </lineage>
</organism>
<comment type="caution">
    <text evidence="3">The sequence shown here is derived from an EMBL/GenBank/DDBJ whole genome shotgun (WGS) entry which is preliminary data.</text>
</comment>
<feature type="signal peptide" evidence="1">
    <location>
        <begin position="1"/>
        <end position="21"/>
    </location>
</feature>
<proteinExistence type="predicted"/>
<keyword evidence="1" id="KW-0732">Signal</keyword>
<keyword evidence="4" id="KW-1185">Reference proteome</keyword>
<dbReference type="Proteomes" id="UP000731465">
    <property type="component" value="Unassembled WGS sequence"/>
</dbReference>
<dbReference type="Pfam" id="PF07007">
    <property type="entry name" value="LprI"/>
    <property type="match status" value="1"/>
</dbReference>
<gene>
    <name evidence="3" type="ORF">J5V48_03780</name>
</gene>
<dbReference type="RefSeq" id="WP_219937229.1">
    <property type="nucleotide sequence ID" value="NZ_JAGFNY010000008.1"/>
</dbReference>
<feature type="domain" description="Lysozyme inhibitor LprI-like N-terminal" evidence="2">
    <location>
        <begin position="38"/>
        <end position="118"/>
    </location>
</feature>
<dbReference type="InterPro" id="IPR009739">
    <property type="entry name" value="LprI-like_N"/>
</dbReference>
<dbReference type="EMBL" id="JAGFNY010000008">
    <property type="protein sequence ID" value="MBW7570011.1"/>
    <property type="molecule type" value="Genomic_DNA"/>
</dbReference>
<evidence type="ECO:0000313" key="4">
    <source>
        <dbReference type="Proteomes" id="UP000731465"/>
    </source>
</evidence>
<dbReference type="Gene3D" id="1.20.1270.180">
    <property type="match status" value="1"/>
</dbReference>
<evidence type="ECO:0000256" key="1">
    <source>
        <dbReference type="SAM" id="SignalP"/>
    </source>
</evidence>